<dbReference type="Gene3D" id="1.10.260.40">
    <property type="entry name" value="lambda repressor-like DNA-binding domains"/>
    <property type="match status" value="1"/>
</dbReference>
<dbReference type="CDD" id="cd00093">
    <property type="entry name" value="HTH_XRE"/>
    <property type="match status" value="1"/>
</dbReference>
<dbReference type="SUPFAM" id="SSF47413">
    <property type="entry name" value="lambda repressor-like DNA-binding domains"/>
    <property type="match status" value="1"/>
</dbReference>
<protein>
    <recommendedName>
        <fullName evidence="1">HTH cro/C1-type domain-containing protein</fullName>
    </recommendedName>
</protein>
<evidence type="ECO:0000259" key="1">
    <source>
        <dbReference type="PROSITE" id="PS50943"/>
    </source>
</evidence>
<keyword evidence="3" id="KW-1185">Reference proteome</keyword>
<feature type="domain" description="HTH cro/C1-type" evidence="1">
    <location>
        <begin position="11"/>
        <end position="65"/>
    </location>
</feature>
<dbReference type="EMBL" id="BNAL01000011">
    <property type="protein sequence ID" value="GHG01329.1"/>
    <property type="molecule type" value="Genomic_DNA"/>
</dbReference>
<accession>A0ABQ3K412</accession>
<dbReference type="SMART" id="SM00530">
    <property type="entry name" value="HTH_XRE"/>
    <property type="match status" value="1"/>
</dbReference>
<dbReference type="Pfam" id="PF13560">
    <property type="entry name" value="HTH_31"/>
    <property type="match status" value="1"/>
</dbReference>
<dbReference type="InterPro" id="IPR010982">
    <property type="entry name" value="Lambda_DNA-bd_dom_sf"/>
</dbReference>
<reference evidence="3" key="1">
    <citation type="journal article" date="2019" name="Int. J. Syst. Evol. Microbiol.">
        <title>The Global Catalogue of Microorganisms (GCM) 10K type strain sequencing project: providing services to taxonomists for standard genome sequencing and annotation.</title>
        <authorList>
            <consortium name="The Broad Institute Genomics Platform"/>
            <consortium name="The Broad Institute Genome Sequencing Center for Infectious Disease"/>
            <person name="Wu L."/>
            <person name="Ma J."/>
        </authorList>
    </citation>
    <scope>NUCLEOTIDE SEQUENCE [LARGE SCALE GENOMIC DNA]</scope>
    <source>
        <strain evidence="3">CGMCC 1.18439</strain>
    </source>
</reference>
<name>A0ABQ3K412_9DEIO</name>
<dbReference type="PROSITE" id="PS50943">
    <property type="entry name" value="HTH_CROC1"/>
    <property type="match status" value="1"/>
</dbReference>
<dbReference type="InterPro" id="IPR001387">
    <property type="entry name" value="Cro/C1-type_HTH"/>
</dbReference>
<organism evidence="2 3">
    <name type="scientific">Deinococcus piscis</name>
    <dbReference type="NCBI Taxonomy" id="394230"/>
    <lineage>
        <taxon>Bacteria</taxon>
        <taxon>Thermotogati</taxon>
        <taxon>Deinococcota</taxon>
        <taxon>Deinococci</taxon>
        <taxon>Deinococcales</taxon>
        <taxon>Deinococcaceae</taxon>
        <taxon>Deinococcus</taxon>
    </lineage>
</organism>
<evidence type="ECO:0000313" key="2">
    <source>
        <dbReference type="EMBL" id="GHG01329.1"/>
    </source>
</evidence>
<proteinExistence type="predicted"/>
<evidence type="ECO:0000313" key="3">
    <source>
        <dbReference type="Proteomes" id="UP000632154"/>
    </source>
</evidence>
<gene>
    <name evidence="2" type="ORF">GCM10017783_11970</name>
</gene>
<comment type="caution">
    <text evidence="2">The sequence shown here is derived from an EMBL/GenBank/DDBJ whole genome shotgun (WGS) entry which is preliminary data.</text>
</comment>
<dbReference type="Proteomes" id="UP000632154">
    <property type="component" value="Unassembled WGS sequence"/>
</dbReference>
<sequence>MDLDQKLRRQLRAEMARQGVTQAELARRLGVQPPTVAQVVTGRRGHIPSSLVSILDELGLTLTVCPKDEQP</sequence>